<evidence type="ECO:0000313" key="2">
    <source>
        <dbReference type="EMBL" id="GBF93756.1"/>
    </source>
</evidence>
<dbReference type="AlphaFoldDB" id="A0A2V0P1L0"/>
<sequence length="171" mass="17872">MQGRRRHSSSGGDSSSGDSGDSSSSSATSSEDDAQSSSGCAMPAGALAPIRAWRDRRQRAAGALRACFRGWLWSARAAGQGRADAAADALCAARTARIFAAWRRHARVRRGLYDRAHGGPRVRMPPGLAAEVLRRDGKGGLAAAHFAHGTATRALRSWMAAAVCAHQPPPG</sequence>
<keyword evidence="3" id="KW-1185">Reference proteome</keyword>
<dbReference type="InParanoid" id="A0A2V0P1L0"/>
<comment type="caution">
    <text evidence="2">The sequence shown here is derived from an EMBL/GenBank/DDBJ whole genome shotgun (WGS) entry which is preliminary data.</text>
</comment>
<gene>
    <name evidence="2" type="ORF">Rsub_06088</name>
</gene>
<reference evidence="2 3" key="1">
    <citation type="journal article" date="2018" name="Sci. Rep.">
        <title>Raphidocelis subcapitata (=Pseudokirchneriella subcapitata) provides an insight into genome evolution and environmental adaptations in the Sphaeropleales.</title>
        <authorList>
            <person name="Suzuki S."/>
            <person name="Yamaguchi H."/>
            <person name="Nakajima N."/>
            <person name="Kawachi M."/>
        </authorList>
    </citation>
    <scope>NUCLEOTIDE SEQUENCE [LARGE SCALE GENOMIC DNA]</scope>
    <source>
        <strain evidence="2 3">NIES-35</strain>
    </source>
</reference>
<evidence type="ECO:0000256" key="1">
    <source>
        <dbReference type="SAM" id="MobiDB-lite"/>
    </source>
</evidence>
<proteinExistence type="predicted"/>
<organism evidence="2 3">
    <name type="scientific">Raphidocelis subcapitata</name>
    <dbReference type="NCBI Taxonomy" id="307507"/>
    <lineage>
        <taxon>Eukaryota</taxon>
        <taxon>Viridiplantae</taxon>
        <taxon>Chlorophyta</taxon>
        <taxon>core chlorophytes</taxon>
        <taxon>Chlorophyceae</taxon>
        <taxon>CS clade</taxon>
        <taxon>Sphaeropleales</taxon>
        <taxon>Selenastraceae</taxon>
        <taxon>Raphidocelis</taxon>
    </lineage>
</organism>
<protein>
    <submittedName>
        <fullName evidence="2">Uncharacterized protein</fullName>
    </submittedName>
</protein>
<feature type="region of interest" description="Disordered" evidence="1">
    <location>
        <begin position="1"/>
        <end position="42"/>
    </location>
</feature>
<dbReference type="Proteomes" id="UP000247498">
    <property type="component" value="Unassembled WGS sequence"/>
</dbReference>
<evidence type="ECO:0000313" key="3">
    <source>
        <dbReference type="Proteomes" id="UP000247498"/>
    </source>
</evidence>
<accession>A0A2V0P1L0</accession>
<feature type="compositionally biased region" description="Low complexity" evidence="1">
    <location>
        <begin position="9"/>
        <end position="39"/>
    </location>
</feature>
<dbReference type="EMBL" id="BDRX01000044">
    <property type="protein sequence ID" value="GBF93756.1"/>
    <property type="molecule type" value="Genomic_DNA"/>
</dbReference>
<name>A0A2V0P1L0_9CHLO</name>